<evidence type="ECO:0000256" key="2">
    <source>
        <dbReference type="SAM" id="MobiDB-lite"/>
    </source>
</evidence>
<dbReference type="Gene3D" id="3.40.390.10">
    <property type="entry name" value="Collagenase (Catalytic Domain)"/>
    <property type="match status" value="1"/>
</dbReference>
<dbReference type="RefSeq" id="XP_029640212.1">
    <property type="nucleotide sequence ID" value="XM_029784352.2"/>
</dbReference>
<reference evidence="5 6" key="1">
    <citation type="submission" date="2025-08" db="UniProtKB">
        <authorList>
            <consortium name="RefSeq"/>
        </authorList>
    </citation>
    <scope>IDENTIFICATION</scope>
</reference>
<protein>
    <submittedName>
        <fullName evidence="5 6">Uncharacterized protein LOC115215172 isoform X2</fullName>
    </submittedName>
</protein>
<evidence type="ECO:0000313" key="5">
    <source>
        <dbReference type="RefSeq" id="XP_029640212.1"/>
    </source>
</evidence>
<name>A0A6P7SP77_9MOLL</name>
<dbReference type="InterPro" id="IPR000718">
    <property type="entry name" value="Peptidase_M13"/>
</dbReference>
<gene>
    <name evidence="5 6" type="primary">LOC115215172</name>
</gene>
<evidence type="ECO:0000256" key="1">
    <source>
        <dbReference type="ARBA" id="ARBA00007357"/>
    </source>
</evidence>
<proteinExistence type="inferred from homology"/>
<dbReference type="RefSeq" id="XP_036361327.1">
    <property type="nucleotide sequence ID" value="XM_036505434.1"/>
</dbReference>
<dbReference type="GO" id="GO:0004222">
    <property type="term" value="F:metalloendopeptidase activity"/>
    <property type="evidence" value="ECO:0007669"/>
    <property type="project" value="InterPro"/>
</dbReference>
<dbReference type="SUPFAM" id="SSF55486">
    <property type="entry name" value="Metalloproteases ('zincins'), catalytic domain"/>
    <property type="match status" value="1"/>
</dbReference>
<keyword evidence="4" id="KW-1185">Reference proteome</keyword>
<dbReference type="GO" id="GO:0005886">
    <property type="term" value="C:plasma membrane"/>
    <property type="evidence" value="ECO:0007669"/>
    <property type="project" value="TreeGrafter"/>
</dbReference>
<dbReference type="GO" id="GO:0016485">
    <property type="term" value="P:protein processing"/>
    <property type="evidence" value="ECO:0007669"/>
    <property type="project" value="TreeGrafter"/>
</dbReference>
<dbReference type="PROSITE" id="PS51885">
    <property type="entry name" value="NEPRILYSIN"/>
    <property type="match status" value="1"/>
</dbReference>
<dbReference type="KEGG" id="osn:115215172"/>
<dbReference type="PANTHER" id="PTHR11733">
    <property type="entry name" value="ZINC METALLOPROTEASE FAMILY M13 NEPRILYSIN-RELATED"/>
    <property type="match status" value="1"/>
</dbReference>
<evidence type="ECO:0000313" key="4">
    <source>
        <dbReference type="Proteomes" id="UP000515154"/>
    </source>
</evidence>
<dbReference type="InterPro" id="IPR024079">
    <property type="entry name" value="MetalloPept_cat_dom_sf"/>
</dbReference>
<sequence length="113" mass="13624">MNPKQNLQQLTKRRTWTKSYSITRYLMKAMRKMLSEIKWLYTETRQMGIDNIESRCSTENPEEKEYYLLHAVHTPMEARVQIPLQNSKDFSEAFGCQKDSKMNQRRKSNLWDN</sequence>
<dbReference type="Proteomes" id="UP000515154">
    <property type="component" value="Linkage group LG8"/>
</dbReference>
<evidence type="ECO:0000313" key="6">
    <source>
        <dbReference type="RefSeq" id="XP_036361327.1"/>
    </source>
</evidence>
<dbReference type="AlphaFoldDB" id="A0A6P7SP77"/>
<comment type="similarity">
    <text evidence="1">Belongs to the peptidase M13 family.</text>
</comment>
<evidence type="ECO:0000259" key="3">
    <source>
        <dbReference type="Pfam" id="PF01431"/>
    </source>
</evidence>
<dbReference type="PANTHER" id="PTHR11733:SF167">
    <property type="entry name" value="FI17812P1-RELATED"/>
    <property type="match status" value="1"/>
</dbReference>
<dbReference type="Pfam" id="PF01431">
    <property type="entry name" value="Peptidase_M13"/>
    <property type="match status" value="1"/>
</dbReference>
<dbReference type="InterPro" id="IPR018497">
    <property type="entry name" value="Peptidase_M13_C"/>
</dbReference>
<feature type="compositionally biased region" description="Basic residues" evidence="2">
    <location>
        <begin position="103"/>
        <end position="113"/>
    </location>
</feature>
<feature type="domain" description="Peptidase M13 C-terminal" evidence="3">
    <location>
        <begin position="56"/>
        <end position="108"/>
    </location>
</feature>
<feature type="region of interest" description="Disordered" evidence="2">
    <location>
        <begin position="93"/>
        <end position="113"/>
    </location>
</feature>
<accession>A0A6P7SP77</accession>
<organism evidence="4 5">
    <name type="scientific">Octopus sinensis</name>
    <name type="common">East Asian common octopus</name>
    <dbReference type="NCBI Taxonomy" id="2607531"/>
    <lineage>
        <taxon>Eukaryota</taxon>
        <taxon>Metazoa</taxon>
        <taxon>Spiralia</taxon>
        <taxon>Lophotrochozoa</taxon>
        <taxon>Mollusca</taxon>
        <taxon>Cephalopoda</taxon>
        <taxon>Coleoidea</taxon>
        <taxon>Octopodiformes</taxon>
        <taxon>Octopoda</taxon>
        <taxon>Incirrata</taxon>
        <taxon>Octopodidae</taxon>
        <taxon>Octopus</taxon>
    </lineage>
</organism>